<accession>F9HDF5</accession>
<dbReference type="Proteomes" id="UP000003815">
    <property type="component" value="Unassembled WGS sequence"/>
</dbReference>
<reference evidence="2 3" key="1">
    <citation type="submission" date="2011-05" db="EMBL/GenBank/DDBJ databases">
        <authorList>
            <person name="Durkin A.S."/>
            <person name="Radune D."/>
            <person name="Hostetler J."/>
            <person name="Torralba M."/>
            <person name="Gillis M."/>
            <person name="Methe B."/>
            <person name="Sutton G."/>
            <person name="Nelson K.E."/>
        </authorList>
    </citation>
    <scope>NUCLEOTIDE SEQUENCE [LARGE SCALE GENOMIC DNA]</scope>
    <source>
        <strain evidence="2 3">SK1073</strain>
    </source>
</reference>
<evidence type="ECO:0000256" key="1">
    <source>
        <dbReference type="SAM" id="MobiDB-lite"/>
    </source>
</evidence>
<feature type="non-terminal residue" evidence="2">
    <location>
        <position position="109"/>
    </location>
</feature>
<comment type="caution">
    <text evidence="2">The sequence shown here is derived from an EMBL/GenBank/DDBJ whole genome shotgun (WGS) entry which is preliminary data.</text>
</comment>
<dbReference type="RefSeq" id="WP_000066870.1">
    <property type="nucleotide sequence ID" value="NZ_AFQT01000046.1"/>
</dbReference>
<evidence type="ECO:0000313" key="2">
    <source>
        <dbReference type="EMBL" id="EGP65596.1"/>
    </source>
</evidence>
<organism evidence="2 3">
    <name type="scientific">Streptococcus mitis SK1073</name>
    <dbReference type="NCBI Taxonomy" id="1008452"/>
    <lineage>
        <taxon>Bacteria</taxon>
        <taxon>Bacillati</taxon>
        <taxon>Bacillota</taxon>
        <taxon>Bacilli</taxon>
        <taxon>Lactobacillales</taxon>
        <taxon>Streptococcaceae</taxon>
        <taxon>Streptococcus</taxon>
        <taxon>Streptococcus mitis group</taxon>
    </lineage>
</organism>
<dbReference type="Gene3D" id="2.60.40.10">
    <property type="entry name" value="Immunoglobulins"/>
    <property type="match status" value="1"/>
</dbReference>
<name>F9HDF5_STRMT</name>
<dbReference type="InterPro" id="IPR013783">
    <property type="entry name" value="Ig-like_fold"/>
</dbReference>
<sequence length="109" mass="11846">MSNKVNTEKLLKQVSDTIVDGKPGIEVADLEDDRDNKETTKPNVSVIDDQGLDTSKPGVYTVTLKATDSEGKDSVEKNDDTDKFDVVVVEGIPQIVSVSDNNIQPDVLK</sequence>
<protein>
    <submittedName>
        <fullName evidence="2">Conserved domain protein</fullName>
    </submittedName>
</protein>
<dbReference type="AlphaFoldDB" id="F9HDF5"/>
<evidence type="ECO:0000313" key="3">
    <source>
        <dbReference type="Proteomes" id="UP000003815"/>
    </source>
</evidence>
<proteinExistence type="predicted"/>
<gene>
    <name evidence="2" type="ORF">HMPREF9958_0032</name>
</gene>
<feature type="region of interest" description="Disordered" evidence="1">
    <location>
        <begin position="25"/>
        <end position="52"/>
    </location>
</feature>
<dbReference type="EMBL" id="AFQT01000046">
    <property type="protein sequence ID" value="EGP65596.1"/>
    <property type="molecule type" value="Genomic_DNA"/>
</dbReference>